<evidence type="ECO:0000256" key="16">
    <source>
        <dbReference type="NCBIfam" id="TIGR01389"/>
    </source>
</evidence>
<evidence type="ECO:0000256" key="15">
    <source>
        <dbReference type="ARBA" id="ARBA00034617"/>
    </source>
</evidence>
<dbReference type="SMART" id="SM00341">
    <property type="entry name" value="HRDC"/>
    <property type="match status" value="1"/>
</dbReference>
<dbReference type="InterPro" id="IPR006293">
    <property type="entry name" value="DNA_helicase_ATP-dep_RecQ_bac"/>
</dbReference>
<feature type="domain" description="Helicase ATP-binding" evidence="18">
    <location>
        <begin position="26"/>
        <end position="194"/>
    </location>
</feature>
<dbReference type="GO" id="GO:0046872">
    <property type="term" value="F:metal ion binding"/>
    <property type="evidence" value="ECO:0007669"/>
    <property type="project" value="UniProtKB-KW"/>
</dbReference>
<dbReference type="GO" id="GO:0009378">
    <property type="term" value="F:four-way junction helicase activity"/>
    <property type="evidence" value="ECO:0007669"/>
    <property type="project" value="TreeGrafter"/>
</dbReference>
<dbReference type="InterPro" id="IPR036388">
    <property type="entry name" value="WH-like_DNA-bd_sf"/>
</dbReference>
<dbReference type="CDD" id="cd18794">
    <property type="entry name" value="SF2_C_RecQ"/>
    <property type="match status" value="1"/>
</dbReference>
<dbReference type="InterPro" id="IPR001650">
    <property type="entry name" value="Helicase_C-like"/>
</dbReference>
<dbReference type="Pfam" id="PF00270">
    <property type="entry name" value="DEAD"/>
    <property type="match status" value="1"/>
</dbReference>
<dbReference type="RefSeq" id="WP_011941069.1">
    <property type="nucleotide sequence ID" value="NC_009483.1"/>
</dbReference>
<evidence type="ECO:0000256" key="4">
    <source>
        <dbReference type="ARBA" id="ARBA00022723"/>
    </source>
</evidence>
<dbReference type="PROSITE" id="PS51194">
    <property type="entry name" value="HELICASE_CTER"/>
    <property type="match status" value="1"/>
</dbReference>
<keyword evidence="5" id="KW-0547">Nucleotide-binding</keyword>
<dbReference type="SUPFAM" id="SSF52540">
    <property type="entry name" value="P-loop containing nucleoside triphosphate hydrolases"/>
    <property type="match status" value="2"/>
</dbReference>
<dbReference type="Pfam" id="PF00271">
    <property type="entry name" value="Helicase_C"/>
    <property type="match status" value="1"/>
</dbReference>
<protein>
    <recommendedName>
        <fullName evidence="16">DNA helicase RecQ</fullName>
        <ecNumber evidence="16">5.6.2.4</ecNumber>
    </recommendedName>
</protein>
<dbReference type="GO" id="GO:0009432">
    <property type="term" value="P:SOS response"/>
    <property type="evidence" value="ECO:0007669"/>
    <property type="project" value="UniProtKB-UniRule"/>
</dbReference>
<evidence type="ECO:0000256" key="11">
    <source>
        <dbReference type="ARBA" id="ARBA00023125"/>
    </source>
</evidence>
<gene>
    <name evidence="20" type="ordered locus">Gura_4296</name>
</gene>
<dbReference type="PROSITE" id="PS51192">
    <property type="entry name" value="HELICASE_ATP_BIND_1"/>
    <property type="match status" value="1"/>
</dbReference>
<dbReference type="Gene3D" id="3.40.50.300">
    <property type="entry name" value="P-loop containing nucleotide triphosphate hydrolases"/>
    <property type="match status" value="2"/>
</dbReference>
<dbReference type="FunFam" id="3.40.50.300:FF:000296">
    <property type="entry name" value="ATP-dependent DNA helicase RecQ"/>
    <property type="match status" value="1"/>
</dbReference>
<dbReference type="InterPro" id="IPR010997">
    <property type="entry name" value="HRDC-like_sf"/>
</dbReference>
<dbReference type="EC" id="5.6.2.4" evidence="16"/>
<dbReference type="Gene3D" id="1.10.10.1390">
    <property type="entry name" value="ATP-dependent DNA helicase RecQ"/>
    <property type="match status" value="1"/>
</dbReference>
<evidence type="ECO:0000259" key="17">
    <source>
        <dbReference type="PROSITE" id="PS50967"/>
    </source>
</evidence>
<comment type="similarity">
    <text evidence="3">Belongs to the helicase family. RecQ subfamily.</text>
</comment>
<dbReference type="PANTHER" id="PTHR13710">
    <property type="entry name" value="DNA HELICASE RECQ FAMILY MEMBER"/>
    <property type="match status" value="1"/>
</dbReference>
<evidence type="ECO:0000259" key="19">
    <source>
        <dbReference type="PROSITE" id="PS51194"/>
    </source>
</evidence>
<accession>A5G9H1</accession>
<evidence type="ECO:0000256" key="6">
    <source>
        <dbReference type="ARBA" id="ARBA00022763"/>
    </source>
</evidence>
<evidence type="ECO:0000256" key="7">
    <source>
        <dbReference type="ARBA" id="ARBA00022801"/>
    </source>
</evidence>
<evidence type="ECO:0000256" key="2">
    <source>
        <dbReference type="ARBA" id="ARBA00001947"/>
    </source>
</evidence>
<dbReference type="PROSITE" id="PS50967">
    <property type="entry name" value="HRDC"/>
    <property type="match status" value="1"/>
</dbReference>
<dbReference type="InterPro" id="IPR014001">
    <property type="entry name" value="Helicase_ATP-bd"/>
</dbReference>
<dbReference type="InterPro" id="IPR004589">
    <property type="entry name" value="DNA_helicase_ATP-dep_RecQ"/>
</dbReference>
<dbReference type="InterPro" id="IPR029491">
    <property type="entry name" value="Helicase_HTH"/>
</dbReference>
<comment type="cofactor">
    <cofactor evidence="2">
        <name>Zn(2+)</name>
        <dbReference type="ChEBI" id="CHEBI:29105"/>
    </cofactor>
</comment>
<dbReference type="PANTHER" id="PTHR13710:SF105">
    <property type="entry name" value="ATP-DEPENDENT DNA HELICASE Q1"/>
    <property type="match status" value="1"/>
</dbReference>
<dbReference type="GO" id="GO:0043590">
    <property type="term" value="C:bacterial nucleoid"/>
    <property type="evidence" value="ECO:0007669"/>
    <property type="project" value="TreeGrafter"/>
</dbReference>
<dbReference type="InterPro" id="IPR032284">
    <property type="entry name" value="RecQ_Zn-bd"/>
</dbReference>
<keyword evidence="21" id="KW-1185">Reference proteome</keyword>
<evidence type="ECO:0000256" key="8">
    <source>
        <dbReference type="ARBA" id="ARBA00022806"/>
    </source>
</evidence>
<dbReference type="KEGG" id="gur:Gura_4296"/>
<evidence type="ECO:0000256" key="12">
    <source>
        <dbReference type="ARBA" id="ARBA00023172"/>
    </source>
</evidence>
<dbReference type="Gene3D" id="1.10.150.80">
    <property type="entry name" value="HRDC domain"/>
    <property type="match status" value="1"/>
</dbReference>
<proteinExistence type="inferred from homology"/>
<evidence type="ECO:0000256" key="3">
    <source>
        <dbReference type="ARBA" id="ARBA00005446"/>
    </source>
</evidence>
<feature type="domain" description="Helicase C-terminal" evidence="19">
    <location>
        <begin position="215"/>
        <end position="364"/>
    </location>
</feature>
<evidence type="ECO:0000256" key="9">
    <source>
        <dbReference type="ARBA" id="ARBA00022833"/>
    </source>
</evidence>
<dbReference type="Pfam" id="PF16124">
    <property type="entry name" value="RecQ_Zn_bind"/>
    <property type="match status" value="1"/>
</dbReference>
<dbReference type="SMART" id="SM00487">
    <property type="entry name" value="DEXDc"/>
    <property type="match status" value="1"/>
</dbReference>
<dbReference type="InterPro" id="IPR002121">
    <property type="entry name" value="HRDC_dom"/>
</dbReference>
<dbReference type="FunFam" id="3.40.50.300:FF:000156">
    <property type="entry name" value="ATP-dependent DNA helicase recQ"/>
    <property type="match status" value="1"/>
</dbReference>
<dbReference type="FunFam" id="1.10.10.10:FF:000175">
    <property type="entry name" value="ATP-dependent DNA helicase RecQ"/>
    <property type="match status" value="1"/>
</dbReference>
<keyword evidence="4" id="KW-0479">Metal-binding</keyword>
<dbReference type="NCBIfam" id="TIGR01389">
    <property type="entry name" value="recQ"/>
    <property type="match status" value="1"/>
</dbReference>
<reference evidence="20 21" key="1">
    <citation type="submission" date="2007-05" db="EMBL/GenBank/DDBJ databases">
        <title>Complete sequence of Geobacter uraniireducens Rf4.</title>
        <authorList>
            <consortium name="US DOE Joint Genome Institute"/>
            <person name="Copeland A."/>
            <person name="Lucas S."/>
            <person name="Lapidus A."/>
            <person name="Barry K."/>
            <person name="Detter J.C."/>
            <person name="Glavina del Rio T."/>
            <person name="Hammon N."/>
            <person name="Israni S."/>
            <person name="Dalin E."/>
            <person name="Tice H."/>
            <person name="Pitluck S."/>
            <person name="Chertkov O."/>
            <person name="Brettin T."/>
            <person name="Bruce D."/>
            <person name="Han C."/>
            <person name="Schmutz J."/>
            <person name="Larimer F."/>
            <person name="Land M."/>
            <person name="Hauser L."/>
            <person name="Kyrpides N."/>
            <person name="Mikhailova N."/>
            <person name="Shelobolina E."/>
            <person name="Aklujkar M."/>
            <person name="Lovley D."/>
            <person name="Richardson P."/>
        </authorList>
    </citation>
    <scope>NUCLEOTIDE SEQUENCE [LARGE SCALE GENOMIC DNA]</scope>
    <source>
        <strain evidence="20 21">Rf4</strain>
    </source>
</reference>
<dbReference type="GO" id="GO:0043138">
    <property type="term" value="F:3'-5' DNA helicase activity"/>
    <property type="evidence" value="ECO:0007669"/>
    <property type="project" value="UniProtKB-EC"/>
</dbReference>
<keyword evidence="14" id="KW-0413">Isomerase</keyword>
<dbReference type="HOGENOM" id="CLU_001103_14_3_7"/>
<name>A5G9H1_GEOUR</name>
<feature type="domain" description="HRDC" evidence="17">
    <location>
        <begin position="524"/>
        <end position="604"/>
    </location>
</feature>
<dbReference type="EMBL" id="CP000698">
    <property type="protein sequence ID" value="ABQ28439.1"/>
    <property type="molecule type" value="Genomic_DNA"/>
</dbReference>
<comment type="catalytic activity">
    <reaction evidence="15">
        <text>Couples ATP hydrolysis with the unwinding of duplex DNA by translocating in the 3'-5' direction.</text>
        <dbReference type="EC" id="5.6.2.4"/>
    </reaction>
</comment>
<evidence type="ECO:0000313" key="20">
    <source>
        <dbReference type="EMBL" id="ABQ28439.1"/>
    </source>
</evidence>
<evidence type="ECO:0000313" key="21">
    <source>
        <dbReference type="Proteomes" id="UP000006695"/>
    </source>
</evidence>
<dbReference type="Gene3D" id="1.10.10.10">
    <property type="entry name" value="Winged helix-like DNA-binding domain superfamily/Winged helix DNA-binding domain"/>
    <property type="match status" value="1"/>
</dbReference>
<keyword evidence="6" id="KW-0227">DNA damage</keyword>
<evidence type="ECO:0000259" key="18">
    <source>
        <dbReference type="PROSITE" id="PS51192"/>
    </source>
</evidence>
<keyword evidence="13" id="KW-0234">DNA repair</keyword>
<dbReference type="GO" id="GO:0005737">
    <property type="term" value="C:cytoplasm"/>
    <property type="evidence" value="ECO:0007669"/>
    <property type="project" value="TreeGrafter"/>
</dbReference>
<keyword evidence="9" id="KW-0862">Zinc</keyword>
<dbReference type="STRING" id="351605.Gura_4296"/>
<dbReference type="SUPFAM" id="SSF47819">
    <property type="entry name" value="HRDC-like"/>
    <property type="match status" value="1"/>
</dbReference>
<keyword evidence="12" id="KW-0233">DNA recombination</keyword>
<evidence type="ECO:0000256" key="5">
    <source>
        <dbReference type="ARBA" id="ARBA00022741"/>
    </source>
</evidence>
<dbReference type="SMART" id="SM00956">
    <property type="entry name" value="RQC"/>
    <property type="match status" value="1"/>
</dbReference>
<dbReference type="GO" id="GO:0005524">
    <property type="term" value="F:ATP binding"/>
    <property type="evidence" value="ECO:0007669"/>
    <property type="project" value="UniProtKB-KW"/>
</dbReference>
<comment type="cofactor">
    <cofactor evidence="1">
        <name>Mg(2+)</name>
        <dbReference type="ChEBI" id="CHEBI:18420"/>
    </cofactor>
</comment>
<evidence type="ECO:0000256" key="13">
    <source>
        <dbReference type="ARBA" id="ARBA00023204"/>
    </source>
</evidence>
<dbReference type="Proteomes" id="UP000006695">
    <property type="component" value="Chromosome"/>
</dbReference>
<evidence type="ECO:0000256" key="10">
    <source>
        <dbReference type="ARBA" id="ARBA00022840"/>
    </source>
</evidence>
<dbReference type="GO" id="GO:0003677">
    <property type="term" value="F:DNA binding"/>
    <property type="evidence" value="ECO:0007669"/>
    <property type="project" value="UniProtKB-KW"/>
</dbReference>
<dbReference type="Pfam" id="PF14493">
    <property type="entry name" value="HTH_40"/>
    <property type="match status" value="1"/>
</dbReference>
<keyword evidence="7 20" id="KW-0378">Hydrolase</keyword>
<dbReference type="Pfam" id="PF09382">
    <property type="entry name" value="RQC"/>
    <property type="match status" value="1"/>
</dbReference>
<dbReference type="InterPro" id="IPR018982">
    <property type="entry name" value="RQC_domain"/>
</dbReference>
<dbReference type="InterPro" id="IPR044876">
    <property type="entry name" value="HRDC_dom_sf"/>
</dbReference>
<dbReference type="NCBIfam" id="TIGR00614">
    <property type="entry name" value="recQ_fam"/>
    <property type="match status" value="1"/>
</dbReference>
<dbReference type="InterPro" id="IPR011545">
    <property type="entry name" value="DEAD/DEAH_box_helicase_dom"/>
</dbReference>
<sequence length="715" mass="78609">MYENPQATLLKVFGYNTFRQPQQEIVEGLIRGDDAFVIMPTGGGKSLCYQIPALHRPGVGIVVSPLISLMKDQVDALRANGVRAAFYNSSLGEVEARRVLAELHNQALDLIYVAPERLMSEPFLERLKEMEIALFAIDEAHCVSQWGHDFRPEYVQLGRLRRLFPQVPMIALTATADAQTRGDIIERLGLQGAACHVAGFDRPNIRYTVMEKQKPFVQLTTFLAGRGRDEAGIVYALSRKRVEEVAERLSAAGIAAAPYHAGLPDRERSRVQEAFQRDELQVVVATVAFGMGIDKPNVRFVVHYDLPKNIESYYQETGRSGRDGLPAEALLLFGYGDIAVARSLIENGGNAEQNRIELHKLNAMVGFAEAVTCRRRVLLGYFGATLAEDCGNCDICIKPPERYDATEEAQKALSCVYRVGQRFGMGHVIDVLRGSHNQRIQTLGHDKLSTYGIGRGLSSDIWGSIFRQLVHLGYLEQDLAAYSVLKLTAKARPLLRGEERLTLARPRAKAIPVKNAPRTTATGGAYDEGLFQSLRALRKQLADDAGVPPFVVFGDATLAEMALARPHDAEALLRISGVGVHKLGRYGADFLAVIREHCGLAPAPLAGVPQAPSVKEGLSDTHLETWRLHQEGLNQDEIAARRGLTAVTVVGHLEALIQAGKPVDIDRLVAAGHRVMIEAKIREVGSNSPLKAIKDGLPDVISYEEIRLVRACHRQ</sequence>
<dbReference type="OrthoDB" id="9760034at2"/>
<dbReference type="FunFam" id="1.10.150.80:FF:000002">
    <property type="entry name" value="ATP-dependent DNA helicase RecQ"/>
    <property type="match status" value="1"/>
</dbReference>
<dbReference type="GO" id="GO:0016787">
    <property type="term" value="F:hydrolase activity"/>
    <property type="evidence" value="ECO:0007669"/>
    <property type="project" value="UniProtKB-KW"/>
</dbReference>
<dbReference type="GO" id="GO:0006260">
    <property type="term" value="P:DNA replication"/>
    <property type="evidence" value="ECO:0007669"/>
    <property type="project" value="InterPro"/>
</dbReference>
<dbReference type="SMART" id="SM00490">
    <property type="entry name" value="HELICc"/>
    <property type="match status" value="1"/>
</dbReference>
<keyword evidence="8 20" id="KW-0347">Helicase</keyword>
<organism evidence="20 21">
    <name type="scientific">Geotalea uraniireducens (strain Rf4)</name>
    <name type="common">Geobacter uraniireducens</name>
    <dbReference type="NCBI Taxonomy" id="351605"/>
    <lineage>
        <taxon>Bacteria</taxon>
        <taxon>Pseudomonadati</taxon>
        <taxon>Thermodesulfobacteriota</taxon>
        <taxon>Desulfuromonadia</taxon>
        <taxon>Geobacterales</taxon>
        <taxon>Geobacteraceae</taxon>
        <taxon>Geotalea</taxon>
    </lineage>
</organism>
<dbReference type="GO" id="GO:0030894">
    <property type="term" value="C:replisome"/>
    <property type="evidence" value="ECO:0007669"/>
    <property type="project" value="TreeGrafter"/>
</dbReference>
<dbReference type="Pfam" id="PF00570">
    <property type="entry name" value="HRDC"/>
    <property type="match status" value="1"/>
</dbReference>
<evidence type="ECO:0000256" key="14">
    <source>
        <dbReference type="ARBA" id="ARBA00023235"/>
    </source>
</evidence>
<keyword evidence="11" id="KW-0238">DNA-binding</keyword>
<keyword evidence="10" id="KW-0067">ATP-binding</keyword>
<dbReference type="GO" id="GO:0006310">
    <property type="term" value="P:DNA recombination"/>
    <property type="evidence" value="ECO:0007669"/>
    <property type="project" value="UniProtKB-UniRule"/>
</dbReference>
<evidence type="ECO:0000256" key="1">
    <source>
        <dbReference type="ARBA" id="ARBA00001946"/>
    </source>
</evidence>
<dbReference type="GO" id="GO:0006281">
    <property type="term" value="P:DNA repair"/>
    <property type="evidence" value="ECO:0007669"/>
    <property type="project" value="UniProtKB-KW"/>
</dbReference>
<dbReference type="InterPro" id="IPR027417">
    <property type="entry name" value="P-loop_NTPase"/>
</dbReference>
<dbReference type="AlphaFoldDB" id="A5G9H1"/>
<dbReference type="CDD" id="cd17920">
    <property type="entry name" value="DEXHc_RecQ"/>
    <property type="match status" value="1"/>
</dbReference>